<dbReference type="SUPFAM" id="SSF56112">
    <property type="entry name" value="Protein kinase-like (PK-like)"/>
    <property type="match status" value="1"/>
</dbReference>
<evidence type="ECO:0000259" key="2">
    <source>
        <dbReference type="Pfam" id="PF17667"/>
    </source>
</evidence>
<dbReference type="GO" id="GO:0004672">
    <property type="term" value="F:protein kinase activity"/>
    <property type="evidence" value="ECO:0007669"/>
    <property type="project" value="InterPro"/>
</dbReference>
<dbReference type="Proteomes" id="UP000007431">
    <property type="component" value="Unassembled WGS sequence"/>
</dbReference>
<dbReference type="Gene3D" id="1.10.510.10">
    <property type="entry name" value="Transferase(Phosphotransferase) domain 1"/>
    <property type="match status" value="1"/>
</dbReference>
<accession>D8PL88</accession>
<feature type="domain" description="Fungal-type protein kinase" evidence="2">
    <location>
        <begin position="712"/>
        <end position="900"/>
    </location>
</feature>
<organism evidence="4">
    <name type="scientific">Schizophyllum commune (strain H4-8 / FGSC 9210)</name>
    <name type="common">Split gill fungus</name>
    <dbReference type="NCBI Taxonomy" id="578458"/>
    <lineage>
        <taxon>Eukaryota</taxon>
        <taxon>Fungi</taxon>
        <taxon>Dikarya</taxon>
        <taxon>Basidiomycota</taxon>
        <taxon>Agaricomycotina</taxon>
        <taxon>Agaricomycetes</taxon>
        <taxon>Agaricomycetidae</taxon>
        <taxon>Agaricales</taxon>
        <taxon>Schizophyllaceae</taxon>
        <taxon>Schizophyllum</taxon>
    </lineage>
</organism>
<dbReference type="InParanoid" id="D8PL88"/>
<gene>
    <name evidence="3" type="ORF">SCHCODRAFT_231875</name>
</gene>
<keyword evidence="4" id="KW-1185">Reference proteome</keyword>
<evidence type="ECO:0000313" key="4">
    <source>
        <dbReference type="Proteomes" id="UP000007431"/>
    </source>
</evidence>
<protein>
    <recommendedName>
        <fullName evidence="2">Fungal-type protein kinase domain-containing protein</fullName>
    </recommendedName>
</protein>
<feature type="region of interest" description="Disordered" evidence="1">
    <location>
        <begin position="1236"/>
        <end position="1305"/>
    </location>
</feature>
<evidence type="ECO:0000313" key="3">
    <source>
        <dbReference type="EMBL" id="EFJ04064.1"/>
    </source>
</evidence>
<name>D8PL88_SCHCM</name>
<evidence type="ECO:0000256" key="1">
    <source>
        <dbReference type="SAM" id="MobiDB-lite"/>
    </source>
</evidence>
<feature type="domain" description="Fungal-type protein kinase" evidence="2">
    <location>
        <begin position="173"/>
        <end position="334"/>
    </location>
</feature>
<feature type="compositionally biased region" description="Low complexity" evidence="1">
    <location>
        <begin position="1239"/>
        <end position="1270"/>
    </location>
</feature>
<dbReference type="InterPro" id="IPR011009">
    <property type="entry name" value="Kinase-like_dom_sf"/>
</dbReference>
<dbReference type="InterPro" id="IPR008266">
    <property type="entry name" value="Tyr_kinase_AS"/>
</dbReference>
<dbReference type="PROSITE" id="PS00109">
    <property type="entry name" value="PROTEIN_KINASE_TYR"/>
    <property type="match status" value="1"/>
</dbReference>
<dbReference type="HOGENOM" id="CLU_261167_0_0_1"/>
<proteinExistence type="predicted"/>
<dbReference type="EMBL" id="GL377302">
    <property type="protein sequence ID" value="EFJ04064.1"/>
    <property type="molecule type" value="Genomic_DNA"/>
</dbReference>
<sequence>MDKTVAGVFEAVLYRSPSTSTSCLGLDKGVRRVRDIDGRLQYQFMFFDKDAKQRPRVYQTTRTIWTPDNPGYPGFNRKSMRVFEVRRVLANPSDPERCKLGPTPHVLRDYWPEPHMAANEKDKQTDIIDALRREGLYPEMECRFLDILEDGEVWYPETGSRGSPVMVWSYLLGELPHYRGVYGQLCTDLYKVDNPALFFHAMSQVVDTLRHFKHAGYVHADVSPGNFLIRRRDGQIPASLHDIKREDLDDWTTIVSDLEWSRSYYSASQDYKGGTYRYMSTEWYLQSYRHNSDQLPDESTGEQTNAPITPADPTHEDNFIYNPYHDLEAVLWMAYDYILNRIPQRLLLTSAPDRTKNMLYKLQCFYKAYFKTNAEGIFKHERFRLMEADGYSTPMDLLKEIYPTDPVLELFYLALDMRISYMALEGDGVEGSTVTLDDGRTIFSLQCFRDEVYDSIEKAFRKVSDYYLDHPDIFCLAPPRAPRNVEEIPKQRLPREESDLISGRTSVGSPAACNPNLAWVIAEWIWHRQPLHSSFHYLTALMGNYGQRARDYHKESDYGKRTLFIGNMLNFFIGYMPRWRRSSDDDVRLTIDELREKGVLNKSYQWAPLRRRPAKNIRLRSWQTPSDAVKQQRLQGIKEIVEKILVTVECGMPNRPMPSRHSEDAHHGADAAFVRADSPASSDVCDGGCARNPTVDWLGGQSFFTADTVAGGVFTTSESKHGVRENAHRVLTHAASVFWSDARHLTTFSFTIENTLMRIWCHTRTHSACSPVFDINDDPQWLIHFVLFVTYSPLPDLGFDPSVRRVKDVAGKLQYQFLCDREDTYTPFTYQTTRIITTPIADYPGYNLKCMTVFEVQKVLDNAEDPNERELMATPAVLRDYWDDNERRHEIAIQKDIKEKMDAAGVLPAMQGHFMDILEDGIVQYFPDSGDEAASPPAEFTVVNTRFAEENWNMFHMRGVYKQLCVDLGSVDNPALFFHALSQVARNLEFARPYLDAPVNERYILCPSEKNNFVTNFYHDLESVYWAFLAYILYRVSQTRLLDGMDNALLGSFRIHNDKFFDCDVEGNETRLQFLKDPSEADFLCDDLAKVYGNDHPILDAVRLVNDLRDAYNDLEQDTSQTTTLDDGRVVYAQSLFQDDIYLKMERAFRKISDHYVDHPDQFVRLPPTAPPLPTTRPPRLPACPAWQLAESKNFDKDGPGELIPEEYCPIAHRTKRALKRLLEDGAPIERPARRARLARAQAQAVAQPQPAQPQPTQAQNARSQTNQAQPAPPQQPIQAATTTNEPPAAGRRLRGTTMAQRKRR</sequence>
<reference evidence="3 4" key="1">
    <citation type="journal article" date="2010" name="Nat. Biotechnol.">
        <title>Genome sequence of the model mushroom Schizophyllum commune.</title>
        <authorList>
            <person name="Ohm R.A."/>
            <person name="de Jong J.F."/>
            <person name="Lugones L.G."/>
            <person name="Aerts A."/>
            <person name="Kothe E."/>
            <person name="Stajich J.E."/>
            <person name="de Vries R.P."/>
            <person name="Record E."/>
            <person name="Levasseur A."/>
            <person name="Baker S.E."/>
            <person name="Bartholomew K.A."/>
            <person name="Coutinho P.M."/>
            <person name="Erdmann S."/>
            <person name="Fowler T.J."/>
            <person name="Gathman A.C."/>
            <person name="Lombard V."/>
            <person name="Henrissat B."/>
            <person name="Knabe N."/>
            <person name="Kuees U."/>
            <person name="Lilly W.W."/>
            <person name="Lindquist E."/>
            <person name="Lucas S."/>
            <person name="Magnuson J.K."/>
            <person name="Piumi F."/>
            <person name="Raudaskoski M."/>
            <person name="Salamov A."/>
            <person name="Schmutz J."/>
            <person name="Schwarze F.W.M.R."/>
            <person name="vanKuyk P.A."/>
            <person name="Horton J.S."/>
            <person name="Grigoriev I.V."/>
            <person name="Woesten H.A.B."/>
        </authorList>
    </citation>
    <scope>NUCLEOTIDE SEQUENCE [LARGE SCALE GENOMIC DNA]</scope>
    <source>
        <strain evidence="4">H4-8 / FGSC 9210</strain>
    </source>
</reference>
<dbReference type="InterPro" id="IPR040976">
    <property type="entry name" value="Pkinase_fungal"/>
</dbReference>
<dbReference type="Pfam" id="PF17667">
    <property type="entry name" value="Pkinase_fungal"/>
    <property type="match status" value="2"/>
</dbReference>
<dbReference type="VEuPathDB" id="FungiDB:SCHCODRAFT_02683809"/>